<reference evidence="1 3" key="2">
    <citation type="journal article" date="2020" name="Int. J. Syst. Evol. Microbiol.">
        <title>Sulfuracidifex tepidarius gen. nov., sp. nov. and transfer of Sulfolobus metallicus Huber and Stetter 1992 to the genus Sulfuracidifex as Sulfuracidifex metallicus comb. nov.</title>
        <authorList>
            <person name="Itoh T."/>
            <person name="Miura T."/>
            <person name="Sakai H.D."/>
            <person name="Kato S."/>
            <person name="Ohkuma M."/>
            <person name="Takashina T."/>
        </authorList>
    </citation>
    <scope>NUCLEOTIDE SEQUENCE [LARGE SCALE GENOMIC DNA]</scope>
    <source>
        <strain evidence="1 3">IC-006</strain>
        <strain evidence="2">IC-007</strain>
    </source>
</reference>
<evidence type="ECO:0000313" key="4">
    <source>
        <dbReference type="Proteomes" id="UP000325030"/>
    </source>
</evidence>
<gene>
    <name evidence="1" type="ORF">IC006_0278</name>
    <name evidence="2" type="ORF">IC007_0260</name>
</gene>
<accession>A0A510DZT9</accession>
<dbReference type="EMBL" id="AP018930">
    <property type="protein sequence ID" value="BBG25755.1"/>
    <property type="molecule type" value="Genomic_DNA"/>
</dbReference>
<organism evidence="1 3">
    <name type="scientific">Sulfuracidifex tepidarius</name>
    <dbReference type="NCBI Taxonomy" id="1294262"/>
    <lineage>
        <taxon>Archaea</taxon>
        <taxon>Thermoproteota</taxon>
        <taxon>Thermoprotei</taxon>
        <taxon>Sulfolobales</taxon>
        <taxon>Sulfolobaceae</taxon>
        <taxon>Sulfuracidifex</taxon>
    </lineage>
</organism>
<dbReference type="AlphaFoldDB" id="A0A510DS63"/>
<dbReference type="EMBL" id="AP018929">
    <property type="protein sequence ID" value="BBG22994.1"/>
    <property type="molecule type" value="Genomic_DNA"/>
</dbReference>
<dbReference type="Proteomes" id="UP000322983">
    <property type="component" value="Chromosome"/>
</dbReference>
<keyword evidence="3" id="KW-1185">Reference proteome</keyword>
<dbReference type="RefSeq" id="WP_162302083.1">
    <property type="nucleotide sequence ID" value="NZ_AP018929.1"/>
</dbReference>
<sequence length="51" mass="5430">MKVRGVARSHVHSFLALVALVKLAFVPLRAQVYASSVASGEITESAYVTAK</sequence>
<dbReference type="GeneID" id="43938171"/>
<name>A0A510DS63_9CREN</name>
<evidence type="ECO:0000313" key="3">
    <source>
        <dbReference type="Proteomes" id="UP000322983"/>
    </source>
</evidence>
<proteinExistence type="predicted"/>
<evidence type="ECO:0000313" key="2">
    <source>
        <dbReference type="EMBL" id="BBG25755.1"/>
    </source>
</evidence>
<dbReference type="KEGG" id="step:IC006_0278"/>
<evidence type="ECO:0000313" key="1">
    <source>
        <dbReference type="EMBL" id="BBG22994.1"/>
    </source>
</evidence>
<accession>A0A510DS63</accession>
<dbReference type="Proteomes" id="UP000325030">
    <property type="component" value="Chromosome"/>
</dbReference>
<reference evidence="4" key="1">
    <citation type="submission" date="2018-09" db="EMBL/GenBank/DDBJ databases">
        <title>Complete Genome Sequencing of Sulfolobus sp. JCM 16834.</title>
        <authorList>
            <person name="Kato S."/>
            <person name="Itoh T."/>
            <person name="Ohkuma M."/>
        </authorList>
    </citation>
    <scope>NUCLEOTIDE SEQUENCE [LARGE SCALE GENOMIC DNA]</scope>
    <source>
        <strain evidence="4">IC-007</strain>
    </source>
</reference>
<protein>
    <submittedName>
        <fullName evidence="1">Uncharacterized protein</fullName>
    </submittedName>
</protein>